<evidence type="ECO:0000313" key="3">
    <source>
        <dbReference type="Proteomes" id="UP001231915"/>
    </source>
</evidence>
<dbReference type="EMBL" id="JASJUT010000001">
    <property type="protein sequence ID" value="MDK2593810.1"/>
    <property type="molecule type" value="Genomic_DNA"/>
</dbReference>
<dbReference type="Proteomes" id="UP001231915">
    <property type="component" value="Unassembled WGS sequence"/>
</dbReference>
<reference evidence="2 3" key="1">
    <citation type="submission" date="2023-05" db="EMBL/GenBank/DDBJ databases">
        <title>Pseudoalteromonas ardens sp. nov., Pseudoalteromonas obscura sp. nov., and Pseudoalteromonas umbrosa sp. nov., isolated from the coral Montipora capitata.</title>
        <authorList>
            <person name="Thomas E.M."/>
            <person name="Smith E.M."/>
            <person name="Papke E."/>
            <person name="Shlafstein M.D."/>
            <person name="Oline D.K."/>
            <person name="Videau P."/>
            <person name="Saw J.H."/>
            <person name="Strangman W.K."/>
            <person name="Ushijima B."/>
        </authorList>
    </citation>
    <scope>NUCLEOTIDE SEQUENCE [LARGE SCALE GENOMIC DNA]</scope>
    <source>
        <strain evidence="2 3">P94</strain>
    </source>
</reference>
<name>A0ABT7EEW6_9GAMM</name>
<organism evidence="2 3">
    <name type="scientific">Pseudoalteromonas obscura</name>
    <dbReference type="NCBI Taxonomy" id="3048491"/>
    <lineage>
        <taxon>Bacteria</taxon>
        <taxon>Pseudomonadati</taxon>
        <taxon>Pseudomonadota</taxon>
        <taxon>Gammaproteobacteria</taxon>
        <taxon>Alteromonadales</taxon>
        <taxon>Pseudoalteromonadaceae</taxon>
        <taxon>Pseudoalteromonas</taxon>
    </lineage>
</organism>
<dbReference type="InterPro" id="IPR030392">
    <property type="entry name" value="S74_ICA"/>
</dbReference>
<feature type="domain" description="Peptidase S74" evidence="1">
    <location>
        <begin position="592"/>
        <end position="681"/>
    </location>
</feature>
<comment type="caution">
    <text evidence="2">The sequence shown here is derived from an EMBL/GenBank/DDBJ whole genome shotgun (WGS) entry which is preliminary data.</text>
</comment>
<sequence>MKHSELNTELRGYFENGDIPTEQEFEKLIDAATDNTTTFSLLAHLFGTTVDCAISEVIADLNDAESLATELTPYALVPGEHVILYLQENISENGVYIYNLVEAEQSATPTLTKQSINEFEGMLIKANRSLDDRASYYHYVMQNDSQNLDWSKIENFDVPEYYSEHLQNARFPAAVDLTQKGDITNSRLTANYLVGNGEAITDLNNTSLPAQIDLTQVANDSSITAKHIVGDGQYLTNLDARELKNGQVSPDRLDFAHIDDLKVGSDEKILNATQGHWLNQKIQSLGAYSFNETVVTCVETQVSIDPALPLNTLDGVGLQYGDLVLLNAQHDPRENRIWQVQIDKTLAIPTSDISLYPGVAVAIAAGTQHQHKVFVLTSQFTDAQGSNENHWQATAQVTLAGAGIKAINNQLGVDIATPADIEAGVSDKLLDAAQFKAQQSSGSDALKADYNAKITVQKERIDSILEASDADADSFKEIVDLINSVDTESDEAFANYVLTNDARSSQLESDLTNETNTRSQQVSSLQTSLQQEINNRVADSANRYTKSESDQRFLKAVNTKLVGQVDISQATFAGDMSVTGAITATGDVTAFSDARLKSNIKTIENALDVVNQLEGVTFERVDTHSDRRYTGLIAQNVDKVFPEAVYKQDEHLSVAYGNLVGLLVESIKELNNKVTSLQSQLVEHESK</sequence>
<protein>
    <submittedName>
        <fullName evidence="2">Tail fiber domain-containing protein</fullName>
    </submittedName>
</protein>
<evidence type="ECO:0000313" key="2">
    <source>
        <dbReference type="EMBL" id="MDK2593810.1"/>
    </source>
</evidence>
<dbReference type="InterPro" id="IPR036388">
    <property type="entry name" value="WH-like_DNA-bd_sf"/>
</dbReference>
<gene>
    <name evidence="2" type="ORF">QNM18_01865</name>
</gene>
<keyword evidence="3" id="KW-1185">Reference proteome</keyword>
<dbReference type="Pfam" id="PF13884">
    <property type="entry name" value="Peptidase_S74"/>
    <property type="match status" value="1"/>
</dbReference>
<dbReference type="RefSeq" id="WP_284136149.1">
    <property type="nucleotide sequence ID" value="NZ_JASJUT010000001.1"/>
</dbReference>
<dbReference type="Gene3D" id="1.10.10.10">
    <property type="entry name" value="Winged helix-like DNA-binding domain superfamily/Winged helix DNA-binding domain"/>
    <property type="match status" value="1"/>
</dbReference>
<dbReference type="PROSITE" id="PS51688">
    <property type="entry name" value="ICA"/>
    <property type="match status" value="1"/>
</dbReference>
<evidence type="ECO:0000259" key="1">
    <source>
        <dbReference type="PROSITE" id="PS51688"/>
    </source>
</evidence>
<accession>A0ABT7EEW6</accession>
<proteinExistence type="predicted"/>